<feature type="compositionally biased region" description="Basic and acidic residues" evidence="1">
    <location>
        <begin position="79"/>
        <end position="91"/>
    </location>
</feature>
<organism evidence="2 3">
    <name type="scientific">Lasiosphaeria ovina</name>
    <dbReference type="NCBI Taxonomy" id="92902"/>
    <lineage>
        <taxon>Eukaryota</taxon>
        <taxon>Fungi</taxon>
        <taxon>Dikarya</taxon>
        <taxon>Ascomycota</taxon>
        <taxon>Pezizomycotina</taxon>
        <taxon>Sordariomycetes</taxon>
        <taxon>Sordariomycetidae</taxon>
        <taxon>Sordariales</taxon>
        <taxon>Lasiosphaeriaceae</taxon>
        <taxon>Lasiosphaeria</taxon>
    </lineage>
</organism>
<sequence>MATNSGRGNPIGARDGPTVDDAVPPVAAATKTHIHDAATITTTPGLHNNNNSSKKLSGSTGTHDAGQDVEGMVPGATVPRKDEVDGDDVAK</sequence>
<accession>A0AAE0NLQ4</accession>
<evidence type="ECO:0000256" key="1">
    <source>
        <dbReference type="SAM" id="MobiDB-lite"/>
    </source>
</evidence>
<dbReference type="Proteomes" id="UP001287356">
    <property type="component" value="Unassembled WGS sequence"/>
</dbReference>
<name>A0AAE0NLQ4_9PEZI</name>
<dbReference type="EMBL" id="JAULSN010000001">
    <property type="protein sequence ID" value="KAK3383794.1"/>
    <property type="molecule type" value="Genomic_DNA"/>
</dbReference>
<proteinExistence type="predicted"/>
<protein>
    <submittedName>
        <fullName evidence="2">Uncharacterized protein</fullName>
    </submittedName>
</protein>
<reference evidence="2" key="2">
    <citation type="submission" date="2023-06" db="EMBL/GenBank/DDBJ databases">
        <authorList>
            <consortium name="Lawrence Berkeley National Laboratory"/>
            <person name="Haridas S."/>
            <person name="Hensen N."/>
            <person name="Bonometti L."/>
            <person name="Westerberg I."/>
            <person name="Brannstrom I.O."/>
            <person name="Guillou S."/>
            <person name="Cros-Aarteil S."/>
            <person name="Calhoun S."/>
            <person name="Kuo A."/>
            <person name="Mondo S."/>
            <person name="Pangilinan J."/>
            <person name="Riley R."/>
            <person name="Labutti K."/>
            <person name="Andreopoulos B."/>
            <person name="Lipzen A."/>
            <person name="Chen C."/>
            <person name="Yanf M."/>
            <person name="Daum C."/>
            <person name="Ng V."/>
            <person name="Clum A."/>
            <person name="Steindorff A."/>
            <person name="Ohm R."/>
            <person name="Martin F."/>
            <person name="Silar P."/>
            <person name="Natvig D."/>
            <person name="Lalanne C."/>
            <person name="Gautier V."/>
            <person name="Ament-Velasquez S.L."/>
            <person name="Kruys A."/>
            <person name="Hutchinson M.I."/>
            <person name="Powell A.J."/>
            <person name="Barry K."/>
            <person name="Miller A.N."/>
            <person name="Grigoriev I.V."/>
            <person name="Debuchy R."/>
            <person name="Gladieux P."/>
            <person name="Thoren M.H."/>
            <person name="Johannesson H."/>
        </authorList>
    </citation>
    <scope>NUCLEOTIDE SEQUENCE</scope>
    <source>
        <strain evidence="2">CBS 958.72</strain>
    </source>
</reference>
<comment type="caution">
    <text evidence="2">The sequence shown here is derived from an EMBL/GenBank/DDBJ whole genome shotgun (WGS) entry which is preliminary data.</text>
</comment>
<feature type="compositionally biased region" description="Low complexity" evidence="1">
    <location>
        <begin position="15"/>
        <end position="63"/>
    </location>
</feature>
<reference evidence="2" key="1">
    <citation type="journal article" date="2023" name="Mol. Phylogenet. Evol.">
        <title>Genome-scale phylogeny and comparative genomics of the fungal order Sordariales.</title>
        <authorList>
            <person name="Hensen N."/>
            <person name="Bonometti L."/>
            <person name="Westerberg I."/>
            <person name="Brannstrom I.O."/>
            <person name="Guillou S."/>
            <person name="Cros-Aarteil S."/>
            <person name="Calhoun S."/>
            <person name="Haridas S."/>
            <person name="Kuo A."/>
            <person name="Mondo S."/>
            <person name="Pangilinan J."/>
            <person name="Riley R."/>
            <person name="LaButti K."/>
            <person name="Andreopoulos B."/>
            <person name="Lipzen A."/>
            <person name="Chen C."/>
            <person name="Yan M."/>
            <person name="Daum C."/>
            <person name="Ng V."/>
            <person name="Clum A."/>
            <person name="Steindorff A."/>
            <person name="Ohm R.A."/>
            <person name="Martin F."/>
            <person name="Silar P."/>
            <person name="Natvig D.O."/>
            <person name="Lalanne C."/>
            <person name="Gautier V."/>
            <person name="Ament-Velasquez S.L."/>
            <person name="Kruys A."/>
            <person name="Hutchinson M.I."/>
            <person name="Powell A.J."/>
            <person name="Barry K."/>
            <person name="Miller A.N."/>
            <person name="Grigoriev I.V."/>
            <person name="Debuchy R."/>
            <person name="Gladieux P."/>
            <person name="Hiltunen Thoren M."/>
            <person name="Johannesson H."/>
        </authorList>
    </citation>
    <scope>NUCLEOTIDE SEQUENCE</scope>
    <source>
        <strain evidence="2">CBS 958.72</strain>
    </source>
</reference>
<evidence type="ECO:0000313" key="3">
    <source>
        <dbReference type="Proteomes" id="UP001287356"/>
    </source>
</evidence>
<gene>
    <name evidence="2" type="ORF">B0T24DRAFT_673627</name>
</gene>
<feature type="region of interest" description="Disordered" evidence="1">
    <location>
        <begin position="1"/>
        <end position="91"/>
    </location>
</feature>
<evidence type="ECO:0000313" key="2">
    <source>
        <dbReference type="EMBL" id="KAK3383794.1"/>
    </source>
</evidence>
<keyword evidence="3" id="KW-1185">Reference proteome</keyword>
<dbReference type="AlphaFoldDB" id="A0AAE0NLQ4"/>